<keyword evidence="6" id="KW-0496">Mitochondrion</keyword>
<dbReference type="SUPFAM" id="SSF52540">
    <property type="entry name" value="P-loop containing nucleoside triphosphate hydrolases"/>
    <property type="match status" value="1"/>
</dbReference>
<keyword evidence="5" id="KW-0256">Endoplasmic reticulum</keyword>
<gene>
    <name evidence="9" type="ORF">TWF703_003293</name>
</gene>
<evidence type="ECO:0000256" key="4">
    <source>
        <dbReference type="ARBA" id="ARBA00022737"/>
    </source>
</evidence>
<evidence type="ECO:0000256" key="5">
    <source>
        <dbReference type="ARBA" id="ARBA00022824"/>
    </source>
</evidence>
<reference evidence="9 10" key="1">
    <citation type="submission" date="2019-06" db="EMBL/GenBank/DDBJ databases">
        <authorList>
            <person name="Palmer J.M."/>
        </authorList>
    </citation>
    <scope>NUCLEOTIDE SEQUENCE [LARGE SCALE GENOMIC DNA]</scope>
    <source>
        <strain evidence="9 10">TWF703</strain>
    </source>
</reference>
<evidence type="ECO:0000313" key="10">
    <source>
        <dbReference type="Proteomes" id="UP000480548"/>
    </source>
</evidence>
<evidence type="ECO:0000313" key="9">
    <source>
        <dbReference type="EMBL" id="KAF3119539.1"/>
    </source>
</evidence>
<dbReference type="GO" id="GO:0005783">
    <property type="term" value="C:endoplasmic reticulum"/>
    <property type="evidence" value="ECO:0007669"/>
    <property type="project" value="UniProtKB-SubCell"/>
</dbReference>
<dbReference type="Gene3D" id="3.40.50.300">
    <property type="entry name" value="P-loop containing nucleotide triphosphate hydrolases"/>
    <property type="match status" value="1"/>
</dbReference>
<keyword evidence="4" id="KW-0677">Repeat</keyword>
<dbReference type="InterPro" id="IPR027417">
    <property type="entry name" value="P-loop_NTPase"/>
</dbReference>
<dbReference type="GO" id="GO:0016020">
    <property type="term" value="C:membrane"/>
    <property type="evidence" value="ECO:0007669"/>
    <property type="project" value="UniProtKB-SubCell"/>
</dbReference>
<dbReference type="InterPro" id="IPR052374">
    <property type="entry name" value="SERAC1"/>
</dbReference>
<protein>
    <recommendedName>
        <fullName evidence="8">Nephrocystin 3-like N-terminal domain-containing protein</fullName>
    </recommendedName>
</protein>
<comment type="caution">
    <text evidence="9">The sequence shown here is derived from an EMBL/GenBank/DDBJ whole genome shotgun (WGS) entry which is preliminary data.</text>
</comment>
<evidence type="ECO:0000256" key="2">
    <source>
        <dbReference type="ARBA" id="ARBA00004240"/>
    </source>
</evidence>
<accession>A0A7C8JF53</accession>
<proteinExistence type="predicted"/>
<evidence type="ECO:0000256" key="6">
    <source>
        <dbReference type="ARBA" id="ARBA00023128"/>
    </source>
</evidence>
<evidence type="ECO:0000259" key="8">
    <source>
        <dbReference type="Pfam" id="PF24883"/>
    </source>
</evidence>
<sequence>MATSKNRGTYRALVIDTGTTEIQFTKALERKLRKGEEYAFDVRLAPDCISPGTFQIAVIRVEPFSSEAPLFLKDGKAYFKLGQTEIRIEADFLGLTQLYPVAGGEAEINFGGMFVAHAYVKTSGARDGDHKDIYDSVASLFFFGVPFSGIYLDDVLSMFKDKEKFPTHDQYDGIEITRQGPDLVKGIKYEARSSRIAITAFMDNVAENGVYVYSFYETDRTPMVAKLKNGQYGRSGKDVLVVSRDSALLKIAGLAELIAAQGDHSTIVKLKSLQDETYMTVCDRLKQVTKRLKDLGSRAPFLELDQADLEKMTYAEDAAFDSCDDAKCHPKTRQELLNQIKEWAEDPKGECIFWLSGQAGTGKSTISRTVADIFNNCKRLGASFFFKGGENKRDNASLLFTTISVQLSRRLPGLAPYIKRAIQGDRDIIRKSFQKQFKYLVLQPLQELGRKAIST</sequence>
<evidence type="ECO:0000256" key="1">
    <source>
        <dbReference type="ARBA" id="ARBA00004173"/>
    </source>
</evidence>
<feature type="domain" description="Nephrocystin 3-like N-terminal" evidence="8">
    <location>
        <begin position="335"/>
        <end position="446"/>
    </location>
</feature>
<name>A0A7C8JF53_ORBOL</name>
<organism evidence="9 10">
    <name type="scientific">Orbilia oligospora</name>
    <name type="common">Nematode-trapping fungus</name>
    <name type="synonym">Arthrobotrys oligospora</name>
    <dbReference type="NCBI Taxonomy" id="2813651"/>
    <lineage>
        <taxon>Eukaryota</taxon>
        <taxon>Fungi</taxon>
        <taxon>Dikarya</taxon>
        <taxon>Ascomycota</taxon>
        <taxon>Pezizomycotina</taxon>
        <taxon>Orbiliomycetes</taxon>
        <taxon>Orbiliales</taxon>
        <taxon>Orbiliaceae</taxon>
        <taxon>Orbilia</taxon>
    </lineage>
</organism>
<keyword evidence="7" id="KW-0472">Membrane</keyword>
<evidence type="ECO:0000256" key="3">
    <source>
        <dbReference type="ARBA" id="ARBA00004370"/>
    </source>
</evidence>
<comment type="subcellular location">
    <subcellularLocation>
        <location evidence="2">Endoplasmic reticulum</location>
    </subcellularLocation>
    <subcellularLocation>
        <location evidence="3">Membrane</location>
    </subcellularLocation>
    <subcellularLocation>
        <location evidence="1">Mitochondrion</location>
    </subcellularLocation>
</comment>
<dbReference type="EMBL" id="WIQZ01000174">
    <property type="protein sequence ID" value="KAF3119539.1"/>
    <property type="molecule type" value="Genomic_DNA"/>
</dbReference>
<evidence type="ECO:0000256" key="7">
    <source>
        <dbReference type="ARBA" id="ARBA00023136"/>
    </source>
</evidence>
<dbReference type="GO" id="GO:0005739">
    <property type="term" value="C:mitochondrion"/>
    <property type="evidence" value="ECO:0007669"/>
    <property type="project" value="UniProtKB-SubCell"/>
</dbReference>
<dbReference type="AlphaFoldDB" id="A0A7C8JF53"/>
<dbReference type="PANTHER" id="PTHR48182:SF2">
    <property type="entry name" value="PROTEIN SERAC1"/>
    <property type="match status" value="1"/>
</dbReference>
<dbReference type="PANTHER" id="PTHR48182">
    <property type="entry name" value="PROTEIN SERAC1"/>
    <property type="match status" value="1"/>
</dbReference>
<dbReference type="Pfam" id="PF24883">
    <property type="entry name" value="NPHP3_N"/>
    <property type="match status" value="1"/>
</dbReference>
<dbReference type="Proteomes" id="UP000480548">
    <property type="component" value="Unassembled WGS sequence"/>
</dbReference>
<dbReference type="InterPro" id="IPR056884">
    <property type="entry name" value="NPHP3-like_N"/>
</dbReference>